<dbReference type="EMBL" id="KZ679258">
    <property type="protein sequence ID" value="PTB44362.1"/>
    <property type="molecule type" value="Genomic_DNA"/>
</dbReference>
<protein>
    <submittedName>
        <fullName evidence="1">Uncharacterized protein</fullName>
    </submittedName>
</protein>
<accession>A0A2T3ZHT9</accession>
<reference evidence="1 2" key="1">
    <citation type="submission" date="2016-07" db="EMBL/GenBank/DDBJ databases">
        <title>Multiple horizontal gene transfer events from other fungi enriched the ability of initially mycotrophic Trichoderma (Ascomycota) to feed on dead plant biomass.</title>
        <authorList>
            <consortium name="DOE Joint Genome Institute"/>
            <person name="Aerts A."/>
            <person name="Atanasova L."/>
            <person name="Chenthamara K."/>
            <person name="Zhang J."/>
            <person name="Grujic M."/>
            <person name="Henrissat B."/>
            <person name="Kuo A."/>
            <person name="Salamov A."/>
            <person name="Lipzen A."/>
            <person name="Labutti K."/>
            <person name="Barry K."/>
            <person name="Miao Y."/>
            <person name="Rahimi M.J."/>
            <person name="Shen Q."/>
            <person name="Grigoriev I.V."/>
            <person name="Kubicek C.P."/>
            <person name="Druzhinina I.S."/>
        </authorList>
    </citation>
    <scope>NUCLEOTIDE SEQUENCE [LARGE SCALE GENOMIC DNA]</scope>
    <source>
        <strain evidence="1 2">CBS 433.97</strain>
    </source>
</reference>
<evidence type="ECO:0000313" key="2">
    <source>
        <dbReference type="Proteomes" id="UP000240493"/>
    </source>
</evidence>
<organism evidence="1 2">
    <name type="scientific">Trichoderma asperellum (strain ATCC 204424 / CBS 433.97 / NBRC 101777)</name>
    <dbReference type="NCBI Taxonomy" id="1042311"/>
    <lineage>
        <taxon>Eukaryota</taxon>
        <taxon>Fungi</taxon>
        <taxon>Dikarya</taxon>
        <taxon>Ascomycota</taxon>
        <taxon>Pezizomycotina</taxon>
        <taxon>Sordariomycetes</taxon>
        <taxon>Hypocreomycetidae</taxon>
        <taxon>Hypocreales</taxon>
        <taxon>Hypocreaceae</taxon>
        <taxon>Trichoderma</taxon>
    </lineage>
</organism>
<dbReference type="Proteomes" id="UP000240493">
    <property type="component" value="Unassembled WGS sequence"/>
</dbReference>
<evidence type="ECO:0000313" key="1">
    <source>
        <dbReference type="EMBL" id="PTB44362.1"/>
    </source>
</evidence>
<keyword evidence="2" id="KW-1185">Reference proteome</keyword>
<gene>
    <name evidence="1" type="ORF">M441DRAFT_66124</name>
</gene>
<name>A0A2T3ZHT9_TRIA4</name>
<proteinExistence type="predicted"/>
<sequence length="98" mass="11056">MPASLLPLLEARRGRNKIPVFSCPILHPFCQAHCVILEYSFGHPQPPPTIFAVSHVRGNYPNRQTGKVNFAAPQKFALERAKKILWIGTQLFLAPEHE</sequence>
<dbReference type="AlphaFoldDB" id="A0A2T3ZHT9"/>